<keyword evidence="5" id="KW-0998">Cell outer membrane</keyword>
<evidence type="ECO:0000256" key="3">
    <source>
        <dbReference type="ARBA" id="ARBA00022729"/>
    </source>
</evidence>
<organism evidence="7 8">
    <name type="scientific">Mucilaginibacter sabulilitoris</name>
    <dbReference type="NCBI Taxonomy" id="1173583"/>
    <lineage>
        <taxon>Bacteria</taxon>
        <taxon>Pseudomonadati</taxon>
        <taxon>Bacteroidota</taxon>
        <taxon>Sphingobacteriia</taxon>
        <taxon>Sphingobacteriales</taxon>
        <taxon>Sphingobacteriaceae</taxon>
        <taxon>Mucilaginibacter</taxon>
    </lineage>
</organism>
<accession>A0ABZ0TIW6</accession>
<evidence type="ECO:0000259" key="6">
    <source>
        <dbReference type="Pfam" id="PF07980"/>
    </source>
</evidence>
<dbReference type="Pfam" id="PF12771">
    <property type="entry name" value="SusD-like_2"/>
    <property type="match status" value="1"/>
</dbReference>
<dbReference type="InterPro" id="IPR011990">
    <property type="entry name" value="TPR-like_helical_dom_sf"/>
</dbReference>
<name>A0ABZ0TIW6_9SPHI</name>
<dbReference type="InterPro" id="IPR012944">
    <property type="entry name" value="SusD_RagB_dom"/>
</dbReference>
<reference evidence="7 8" key="1">
    <citation type="submission" date="2023-11" db="EMBL/GenBank/DDBJ databases">
        <title>Analysis of the Genomes of Mucilaginibacter gossypii cycad 4 and M. sabulilitoris SNA2: microbes with the potential for plant growth promotion.</title>
        <authorList>
            <person name="Hirsch A.M."/>
            <person name="Humm E."/>
            <person name="Rubbi M."/>
            <person name="Del Vecchio G."/>
            <person name="Ha S.M."/>
            <person name="Pellegrini M."/>
            <person name="Gunsalus R.P."/>
        </authorList>
    </citation>
    <scope>NUCLEOTIDE SEQUENCE [LARGE SCALE GENOMIC DNA]</scope>
    <source>
        <strain evidence="7 8">SNA2</strain>
    </source>
</reference>
<dbReference type="Proteomes" id="UP001324380">
    <property type="component" value="Chromosome"/>
</dbReference>
<dbReference type="Gene3D" id="1.25.40.390">
    <property type="match status" value="1"/>
</dbReference>
<evidence type="ECO:0000256" key="2">
    <source>
        <dbReference type="ARBA" id="ARBA00006275"/>
    </source>
</evidence>
<comment type="similarity">
    <text evidence="2">Belongs to the SusD family.</text>
</comment>
<evidence type="ECO:0000313" key="7">
    <source>
        <dbReference type="EMBL" id="WPU92739.1"/>
    </source>
</evidence>
<comment type="subcellular location">
    <subcellularLocation>
        <location evidence="1">Cell outer membrane</location>
    </subcellularLocation>
</comment>
<gene>
    <name evidence="7" type="ORF">SNE25_25780</name>
</gene>
<keyword evidence="3" id="KW-0732">Signal</keyword>
<dbReference type="EMBL" id="CP139558">
    <property type="protein sequence ID" value="WPU92739.1"/>
    <property type="molecule type" value="Genomic_DNA"/>
</dbReference>
<dbReference type="SUPFAM" id="SSF48452">
    <property type="entry name" value="TPR-like"/>
    <property type="match status" value="1"/>
</dbReference>
<feature type="domain" description="RagB/SusD" evidence="6">
    <location>
        <begin position="302"/>
        <end position="597"/>
    </location>
</feature>
<proteinExistence type="inferred from homology"/>
<evidence type="ECO:0000313" key="8">
    <source>
        <dbReference type="Proteomes" id="UP001324380"/>
    </source>
</evidence>
<evidence type="ECO:0000256" key="4">
    <source>
        <dbReference type="ARBA" id="ARBA00023136"/>
    </source>
</evidence>
<protein>
    <submittedName>
        <fullName evidence="7">RagB/SusD family nutrient uptake outer membrane protein</fullName>
    </submittedName>
</protein>
<keyword evidence="4" id="KW-0472">Membrane</keyword>
<dbReference type="Pfam" id="PF07980">
    <property type="entry name" value="SusD_RagB"/>
    <property type="match status" value="1"/>
</dbReference>
<dbReference type="RefSeq" id="WP_321561899.1">
    <property type="nucleotide sequence ID" value="NZ_CP139558.1"/>
</dbReference>
<keyword evidence="8" id="KW-1185">Reference proteome</keyword>
<evidence type="ECO:0000256" key="1">
    <source>
        <dbReference type="ARBA" id="ARBA00004442"/>
    </source>
</evidence>
<dbReference type="PROSITE" id="PS51257">
    <property type="entry name" value="PROKAR_LIPOPROTEIN"/>
    <property type="match status" value="1"/>
</dbReference>
<dbReference type="InterPro" id="IPR041662">
    <property type="entry name" value="SusD-like_2"/>
</dbReference>
<evidence type="ECO:0000256" key="5">
    <source>
        <dbReference type="ARBA" id="ARBA00023237"/>
    </source>
</evidence>
<sequence>MFIQSIKSIKTYLLICLLGCIVISCKKLDQVPQDTATGSAVFSNINGLDLYTNSFYNILPDANTVLRGDAMADYSARTSLPDFLRPGVFDARQSSGWSWTDLRNINFFIQNCNNPAVALAQRQNYIGIARFFRAWFYFEKIKRFGDVPWINKPMPVDDASLFNGRDSRTLVIDSVIADLDYATQHITTTDNTRSLITKYVAYAFKSRVCLFEGTFRKYHDEYKLQGTANALLTQAADAAQKVMTEGGFTLNTAGGLDKAYRQLFTTQAPVASEIILASVVDPALAVFNDANWYWTSATYGDRVSLTRTFVNTYLNIDGTSFTGKAGYQTIPFNEEVKGRDMRLQQTIRMGSYKRINGGTPEAAPPVFSYTYTGYQPIKWTLDDVSLDGGTKNTNSMSLIRYAEILLNYAEAKAELGTLSDADWNQTVGAIRRRAGITGNTTNKPVTIDPYLQANYFPAISDPSLLEIRRERGIELVFEGFRFSDLIRWKRGPLMDQVWNGFYVPALDVPMDLNDDGVLDVCFYKVLPATQVKGVTYVNVAETLSGGTPNPQRLTNNTFGELTWLTTVPKKWDDKYYLYPIPETDRLLNPKLGQNPGW</sequence>